<sequence>MVWRGTVRTGHVIISSVLLASAALADETVWADAQVSTTAQLFSQGLVPGLPGALTRVEPAYPFTTTGFVRFGGVDLPNAKDSVSGELSAWGRVGARDGLLGDGDVTAAWVQYRHQHFRVKLGRQVTLPGSSRYVRFDGAALGTTYGSFDLDVYGGWVALPRWNLPRGAVLLGFVGDALQDPLYLEAQNRAGQLTAGARAGVRFGRWGRAALAFHEQHDDVGLAFRVVSADAFARPASWLQLGGRVSFDVASLAVPEARVFADVTALEALPLSVDYAFQQPALLLPKSSVLAAFGGAAWHELGAETRLQLPRSLSVTLRGAGQLFEGARLGGRGTARAQWTPGLDRRWLVIAEVSRAWVPPSGFTQLRLAARWKATQALSTSADAALYFYDTDVRGTRVSATGITSLEWRLSKWVNALLSATVMRTPYAAFEAQALARVVMTLDPVSAGGGT</sequence>
<evidence type="ECO:0000313" key="2">
    <source>
        <dbReference type="EMBL" id="PZR14445.1"/>
    </source>
</evidence>
<dbReference type="Proteomes" id="UP000249061">
    <property type="component" value="Unassembled WGS sequence"/>
</dbReference>
<evidence type="ECO:0000256" key="1">
    <source>
        <dbReference type="SAM" id="SignalP"/>
    </source>
</evidence>
<evidence type="ECO:0000313" key="3">
    <source>
        <dbReference type="Proteomes" id="UP000249061"/>
    </source>
</evidence>
<name>A0A2W5TSY7_9BACT</name>
<keyword evidence="1" id="KW-0732">Signal</keyword>
<comment type="caution">
    <text evidence="2">The sequence shown here is derived from an EMBL/GenBank/DDBJ whole genome shotgun (WGS) entry which is preliminary data.</text>
</comment>
<feature type="chain" id="PRO_5016180554" description="Alginate export domain-containing protein" evidence="1">
    <location>
        <begin position="26"/>
        <end position="451"/>
    </location>
</feature>
<reference evidence="2 3" key="1">
    <citation type="submission" date="2017-08" db="EMBL/GenBank/DDBJ databases">
        <title>Infants hospitalized years apart are colonized by the same room-sourced microbial strains.</title>
        <authorList>
            <person name="Brooks B."/>
            <person name="Olm M.R."/>
            <person name="Firek B.A."/>
            <person name="Baker R."/>
            <person name="Thomas B.C."/>
            <person name="Morowitz M.J."/>
            <person name="Banfield J.F."/>
        </authorList>
    </citation>
    <scope>NUCLEOTIDE SEQUENCE [LARGE SCALE GENOMIC DNA]</scope>
    <source>
        <strain evidence="2">S2_003_000_R2_14</strain>
    </source>
</reference>
<protein>
    <recommendedName>
        <fullName evidence="4">Alginate export domain-containing protein</fullName>
    </recommendedName>
</protein>
<evidence type="ECO:0008006" key="4">
    <source>
        <dbReference type="Google" id="ProtNLM"/>
    </source>
</evidence>
<gene>
    <name evidence="2" type="ORF">DI536_10335</name>
</gene>
<organism evidence="2 3">
    <name type="scientific">Archangium gephyra</name>
    <dbReference type="NCBI Taxonomy" id="48"/>
    <lineage>
        <taxon>Bacteria</taxon>
        <taxon>Pseudomonadati</taxon>
        <taxon>Myxococcota</taxon>
        <taxon>Myxococcia</taxon>
        <taxon>Myxococcales</taxon>
        <taxon>Cystobacterineae</taxon>
        <taxon>Archangiaceae</taxon>
        <taxon>Archangium</taxon>
    </lineage>
</organism>
<proteinExistence type="predicted"/>
<dbReference type="EMBL" id="QFQP01000007">
    <property type="protein sequence ID" value="PZR14445.1"/>
    <property type="molecule type" value="Genomic_DNA"/>
</dbReference>
<feature type="signal peptide" evidence="1">
    <location>
        <begin position="1"/>
        <end position="25"/>
    </location>
</feature>
<accession>A0A2W5TSY7</accession>
<dbReference type="AlphaFoldDB" id="A0A2W5TSY7"/>